<keyword evidence="8" id="KW-1185">Reference proteome</keyword>
<sequence length="1048" mass="117672">MYEFNPSHLSRRPSQDASTTLSGSIGDLSTAAGSGSGEKGPRGASPDPSLGSKTVRPYRIYSSEYTGDGFPEGSHSVRLTAVLDSKRLRQPLFRWRHISQTTMNFDELSKEVGRIGGLSDADNHGLNRLLADVKKYSIKSIPTSNGSNVKHMEPGLLQVRLDADNAARAKNMPARTATWLCIPYFSLQKYAGPLSTATSGSFPTRTLLQEQYSGVSAERDMQQAVCQTGHVPPDMCFHVAQMWCIVLDDSLLITCGAMSDPTKKGDFDDMIDLVTKPSQDPSTAVSSFIYVYYTEAVMYALPIDQCRSWFAFISHFHEFWPNTLKFTHRDRLVTAADWPAIFNLARLSNSRVLLVLKLGAAPQPPARGVLKSLIKDEGEGEGESTENADTSETKSKNNLKPPNKGKQNAVAGNPLVSDPQDDKFHVFSWLESFTATGEASSQEQVESLRMQLQEMEDFLRNETNRLDRQAYESCPEATRLAALAYLEEQSAAVKKNSHLKRDFEDRVDVLNAAEIVFRFFLPLESGGPTVGKFWGAIHRIVQVSTLDTDSRSVYESNVLYTRASLRELTQEIQSFANIISHAQPLERASISVPIQLIRAWIYLLLALAKATKKTMIRNSHFDNAKDLIKEGMAEVVQALPSEDLLAREVVLPIEVVSLLSLKLLQDTTGPYPNLDTVYSEFLNALDNDVATKPSERSFEHRINLLKQETTVINRIVGKQRRIFAALAPSDRLRESLTINLVNTSGPAPKKRALDEGDYYQSYQAQPSGRSREYAEREREQVAMASHEPHRGYSRAPTVHESYAPPHERRHWVEAVPVDGDFGTAAKEYYRLSPTRPGGFRDLLTTDCLALIDRRYTAFNELFPYANYLQEYNKNKWEDTKDRQEQAIYAFTIVTVIFLPLSAVAGIFGMNTADVRDMDFNQWLYWVTAVPVTVAVILLGLWWMGELRNAFSWLPGFKRRDGYAAIGGYATRGRKVRMVRDDGEMLLPAVMVQQPSEDAEEDIDVRIRTRPPGPLIMRQRSAGPTYAVPDEYTTLESGRQRGYQRPWAY</sequence>
<accession>A0A1J7JYC9</accession>
<feature type="compositionally biased region" description="Polar residues" evidence="5">
    <location>
        <begin position="387"/>
        <end position="400"/>
    </location>
</feature>
<evidence type="ECO:0008006" key="9">
    <source>
        <dbReference type="Google" id="ProtNLM"/>
    </source>
</evidence>
<comment type="subcellular location">
    <subcellularLocation>
        <location evidence="1">Cell membrane</location>
        <topology evidence="1">Multi-pass membrane protein</topology>
    </subcellularLocation>
</comment>
<feature type="region of interest" description="Disordered" evidence="5">
    <location>
        <begin position="1"/>
        <end position="55"/>
    </location>
</feature>
<reference evidence="7 8" key="1">
    <citation type="submission" date="2016-10" db="EMBL/GenBank/DDBJ databases">
        <title>Draft genome sequence of Coniochaeta ligniaria NRRL30616, a lignocellulolytic fungus for bioabatement of inhibitors in plant biomass hydrolysates.</title>
        <authorList>
            <consortium name="DOE Joint Genome Institute"/>
            <person name="Jimenez D.J."/>
            <person name="Hector R.E."/>
            <person name="Riley R."/>
            <person name="Sun H."/>
            <person name="Grigoriev I.V."/>
            <person name="Van Elsas J.D."/>
            <person name="Nichols N.N."/>
        </authorList>
    </citation>
    <scope>NUCLEOTIDE SEQUENCE [LARGE SCALE GENOMIC DNA]</scope>
    <source>
        <strain evidence="7 8">NRRL 30616</strain>
    </source>
</reference>
<evidence type="ECO:0000256" key="5">
    <source>
        <dbReference type="SAM" id="MobiDB-lite"/>
    </source>
</evidence>
<dbReference type="GO" id="GO:0050897">
    <property type="term" value="F:cobalt ion binding"/>
    <property type="evidence" value="ECO:0007669"/>
    <property type="project" value="TreeGrafter"/>
</dbReference>
<dbReference type="InterPro" id="IPR002523">
    <property type="entry name" value="MgTranspt_CorA/ZnTranspt_ZntB"/>
</dbReference>
<dbReference type="Gene3D" id="1.20.58.340">
    <property type="entry name" value="Magnesium transport protein CorA, transmembrane region"/>
    <property type="match status" value="1"/>
</dbReference>
<dbReference type="InParanoid" id="A0A1J7JYC9"/>
<dbReference type="SUPFAM" id="SSF144083">
    <property type="entry name" value="Magnesium transport protein CorA, transmembrane region"/>
    <property type="match status" value="1"/>
</dbReference>
<dbReference type="GO" id="GO:0005886">
    <property type="term" value="C:plasma membrane"/>
    <property type="evidence" value="ECO:0007669"/>
    <property type="project" value="UniProtKB-SubCell"/>
</dbReference>
<evidence type="ECO:0000313" key="8">
    <source>
        <dbReference type="Proteomes" id="UP000182658"/>
    </source>
</evidence>
<protein>
    <recommendedName>
        <fullName evidence="9">Cora-domain-containing protein</fullName>
    </recommendedName>
</protein>
<dbReference type="EMBL" id="KV875093">
    <property type="protein sequence ID" value="OIW34428.1"/>
    <property type="molecule type" value="Genomic_DNA"/>
</dbReference>
<dbReference type="PANTHER" id="PTHR46494">
    <property type="entry name" value="CORA FAMILY METAL ION TRANSPORTER (EUROFUNG)"/>
    <property type="match status" value="1"/>
</dbReference>
<dbReference type="InterPro" id="IPR045863">
    <property type="entry name" value="CorA_TM1_TM2"/>
</dbReference>
<feature type="transmembrane region" description="Helical" evidence="6">
    <location>
        <begin position="886"/>
        <end position="910"/>
    </location>
</feature>
<organism evidence="7 8">
    <name type="scientific">Coniochaeta ligniaria NRRL 30616</name>
    <dbReference type="NCBI Taxonomy" id="1408157"/>
    <lineage>
        <taxon>Eukaryota</taxon>
        <taxon>Fungi</taxon>
        <taxon>Dikarya</taxon>
        <taxon>Ascomycota</taxon>
        <taxon>Pezizomycotina</taxon>
        <taxon>Sordariomycetes</taxon>
        <taxon>Sordariomycetidae</taxon>
        <taxon>Coniochaetales</taxon>
        <taxon>Coniochaetaceae</taxon>
        <taxon>Coniochaeta</taxon>
    </lineage>
</organism>
<evidence type="ECO:0000256" key="1">
    <source>
        <dbReference type="ARBA" id="ARBA00004651"/>
    </source>
</evidence>
<dbReference type="GO" id="GO:0015095">
    <property type="term" value="F:magnesium ion transmembrane transporter activity"/>
    <property type="evidence" value="ECO:0007669"/>
    <property type="project" value="TreeGrafter"/>
</dbReference>
<keyword evidence="3 6" id="KW-1133">Transmembrane helix</keyword>
<dbReference type="GO" id="GO:0000287">
    <property type="term" value="F:magnesium ion binding"/>
    <property type="evidence" value="ECO:0007669"/>
    <property type="project" value="TreeGrafter"/>
</dbReference>
<evidence type="ECO:0000256" key="4">
    <source>
        <dbReference type="ARBA" id="ARBA00023136"/>
    </source>
</evidence>
<feature type="region of interest" description="Disordered" evidence="5">
    <location>
        <begin position="743"/>
        <end position="772"/>
    </location>
</feature>
<dbReference type="GO" id="GO:0015087">
    <property type="term" value="F:cobalt ion transmembrane transporter activity"/>
    <property type="evidence" value="ECO:0007669"/>
    <property type="project" value="TreeGrafter"/>
</dbReference>
<dbReference type="STRING" id="1408157.A0A1J7JYC9"/>
<dbReference type="OrthoDB" id="5286874at2759"/>
<gene>
    <name evidence="7" type="ORF">CONLIGDRAFT_566188</name>
</gene>
<dbReference type="AlphaFoldDB" id="A0A1J7JYC9"/>
<keyword evidence="4 6" id="KW-0472">Membrane</keyword>
<evidence type="ECO:0000256" key="2">
    <source>
        <dbReference type="ARBA" id="ARBA00022692"/>
    </source>
</evidence>
<feature type="transmembrane region" description="Helical" evidence="6">
    <location>
        <begin position="922"/>
        <end position="943"/>
    </location>
</feature>
<dbReference type="PANTHER" id="PTHR46494:SF1">
    <property type="entry name" value="CORA FAMILY METAL ION TRANSPORTER (EUROFUNG)"/>
    <property type="match status" value="1"/>
</dbReference>
<name>A0A1J7JYC9_9PEZI</name>
<dbReference type="Pfam" id="PF01544">
    <property type="entry name" value="CorA"/>
    <property type="match status" value="1"/>
</dbReference>
<evidence type="ECO:0000256" key="6">
    <source>
        <dbReference type="SAM" id="Phobius"/>
    </source>
</evidence>
<dbReference type="Proteomes" id="UP000182658">
    <property type="component" value="Unassembled WGS sequence"/>
</dbReference>
<evidence type="ECO:0000313" key="7">
    <source>
        <dbReference type="EMBL" id="OIW34428.1"/>
    </source>
</evidence>
<proteinExistence type="predicted"/>
<feature type="region of interest" description="Disordered" evidence="5">
    <location>
        <begin position="375"/>
        <end position="415"/>
    </location>
</feature>
<keyword evidence="2 6" id="KW-0812">Transmembrane</keyword>
<evidence type="ECO:0000256" key="3">
    <source>
        <dbReference type="ARBA" id="ARBA00022989"/>
    </source>
</evidence>